<protein>
    <submittedName>
        <fullName evidence="1">Uncharacterized protein</fullName>
    </submittedName>
</protein>
<proteinExistence type="predicted"/>
<name>A0A9P4L4H3_9PLEO</name>
<dbReference type="AlphaFoldDB" id="A0A9P4L4H3"/>
<dbReference type="GeneID" id="63851228"/>
<dbReference type="EMBL" id="ML976618">
    <property type="protein sequence ID" value="KAF1841490.1"/>
    <property type="molecule type" value="Genomic_DNA"/>
</dbReference>
<dbReference type="RefSeq" id="XP_040784053.1">
    <property type="nucleotide sequence ID" value="XM_040933977.1"/>
</dbReference>
<reference evidence="1" key="1">
    <citation type="submission" date="2020-01" db="EMBL/GenBank/DDBJ databases">
        <authorList>
            <consortium name="DOE Joint Genome Institute"/>
            <person name="Haridas S."/>
            <person name="Albert R."/>
            <person name="Binder M."/>
            <person name="Bloem J."/>
            <person name="Labutti K."/>
            <person name="Salamov A."/>
            <person name="Andreopoulos B."/>
            <person name="Baker S.E."/>
            <person name="Barry K."/>
            <person name="Bills G."/>
            <person name="Bluhm B.H."/>
            <person name="Cannon C."/>
            <person name="Castanera R."/>
            <person name="Culley D.E."/>
            <person name="Daum C."/>
            <person name="Ezra D."/>
            <person name="Gonzalez J.B."/>
            <person name="Henrissat B."/>
            <person name="Kuo A."/>
            <person name="Liang C."/>
            <person name="Lipzen A."/>
            <person name="Lutzoni F."/>
            <person name="Magnuson J."/>
            <person name="Mondo S."/>
            <person name="Nolan M."/>
            <person name="Ohm R."/>
            <person name="Pangilinan J."/>
            <person name="Park H.-J."/>
            <person name="Ramirez L."/>
            <person name="Alfaro M."/>
            <person name="Sun H."/>
            <person name="Tritt A."/>
            <person name="Yoshinaga Y."/>
            <person name="Zwiers L.-H."/>
            <person name="Turgeon B.G."/>
            <person name="Goodwin S.B."/>
            <person name="Spatafora J.W."/>
            <person name="Crous P.W."/>
            <person name="Grigoriev I.V."/>
        </authorList>
    </citation>
    <scope>NUCLEOTIDE SEQUENCE</scope>
    <source>
        <strain evidence="1">CBS 394.84</strain>
    </source>
</reference>
<keyword evidence="2" id="KW-1185">Reference proteome</keyword>
<comment type="caution">
    <text evidence="1">The sequence shown here is derived from an EMBL/GenBank/DDBJ whole genome shotgun (WGS) entry which is preliminary data.</text>
</comment>
<evidence type="ECO:0000313" key="1">
    <source>
        <dbReference type="EMBL" id="KAF1841490.1"/>
    </source>
</evidence>
<organism evidence="1 2">
    <name type="scientific">Cucurbitaria berberidis CBS 394.84</name>
    <dbReference type="NCBI Taxonomy" id="1168544"/>
    <lineage>
        <taxon>Eukaryota</taxon>
        <taxon>Fungi</taxon>
        <taxon>Dikarya</taxon>
        <taxon>Ascomycota</taxon>
        <taxon>Pezizomycotina</taxon>
        <taxon>Dothideomycetes</taxon>
        <taxon>Pleosporomycetidae</taxon>
        <taxon>Pleosporales</taxon>
        <taxon>Pleosporineae</taxon>
        <taxon>Cucurbitariaceae</taxon>
        <taxon>Cucurbitaria</taxon>
    </lineage>
</organism>
<evidence type="ECO:0000313" key="2">
    <source>
        <dbReference type="Proteomes" id="UP000800039"/>
    </source>
</evidence>
<dbReference type="Proteomes" id="UP000800039">
    <property type="component" value="Unassembled WGS sequence"/>
</dbReference>
<sequence>MSLDMRLGLVRVVGYHGHYQGWTSRTSSRLDIKDIFKGIHQGLHQGPLAWTSSRNNSMDIKDIGYQLSINKTTHEPQHYTLLASVFSISSCIPYCVIDA</sequence>
<gene>
    <name evidence="1" type="ORF">K460DRAFT_369520</name>
</gene>
<accession>A0A9P4L4H3</accession>